<dbReference type="InterPro" id="IPR002694">
    <property type="entry name" value="Znf_CHC2"/>
</dbReference>
<dbReference type="EMBL" id="JACRWC010000056">
    <property type="protein sequence ID" value="MBC5999254.1"/>
    <property type="molecule type" value="Genomic_DNA"/>
</dbReference>
<dbReference type="InterPro" id="IPR050219">
    <property type="entry name" value="DnaG_primase"/>
</dbReference>
<evidence type="ECO:0000256" key="8">
    <source>
        <dbReference type="ARBA" id="ARBA00022833"/>
    </source>
</evidence>
<dbReference type="InterPro" id="IPR013264">
    <property type="entry name" value="DNAG_N"/>
</dbReference>
<sequence length="595" mass="67773">MSSRNQTNIVDEIKSRCNIVDVVGRIVPLKKAGSNYKGICPFHNEKTPSFVVSETKQIFTCFGCGATGDVIGFVERYYSLDFKGAVEMLAKEYGISLEGAFRTSKDKDESYEINRQAAMFFFRALREKANPGYTYMKTRGISEDTMNRFGIGYADGEWRSLYDYLLQKGISEDKLLSLGLISKSNDRCFDKFRNRVIFPIMNTAGKVIGFGGRIIGEGEPKYLNSQESDVFQKKNNLYALNLTRKDVSREDAIILVEGYMDAVSLYQAGIRNISASLGTALTENQARLIKRYTKNVILSYDADQAGQNAAFRGLDILYREGCRARVLKVTDGKDPDEFIKKNGRNAFLDLVDHAIPYGDFKLNMVKQRYDMEDEQQRVEFIHEAVRVLQKMNPVEADIYIKKLSAETRISEGAIRFEYTGNTSQDSGGSAYEAYDRSDHRTERFGGDGRSGREDLEMSLTEQDLIKLMLRDAQYMELPADVAGRAFVSDAGNSLYRALQQIDRGSGHVDYDRLKDFLDEDAEKCLEKLRNELETISDDKSDTIFEDCIHSIRAKILKKEEDEILMRLSMADEEENKEEIIALTQQLMEIQKKRRN</sequence>
<gene>
    <name evidence="12" type="primary">dnaG</name>
    <name evidence="16" type="ORF">H8876_04505</name>
</gene>
<evidence type="ECO:0000256" key="6">
    <source>
        <dbReference type="ARBA" id="ARBA00022723"/>
    </source>
</evidence>
<evidence type="ECO:0000256" key="10">
    <source>
        <dbReference type="ARBA" id="ARBA00023125"/>
    </source>
</evidence>
<dbReference type="PIRSF" id="PIRSF002811">
    <property type="entry name" value="DnaG"/>
    <property type="match status" value="1"/>
</dbReference>
<dbReference type="GO" id="GO:0003677">
    <property type="term" value="F:DNA binding"/>
    <property type="evidence" value="ECO:0007669"/>
    <property type="project" value="UniProtKB-KW"/>
</dbReference>
<dbReference type="InterPro" id="IPR036977">
    <property type="entry name" value="DNA_primase_Znf_CHC2"/>
</dbReference>
<dbReference type="GO" id="GO:0003899">
    <property type="term" value="F:DNA-directed RNA polymerase activity"/>
    <property type="evidence" value="ECO:0007669"/>
    <property type="project" value="UniProtKB-UniRule"/>
</dbReference>
<keyword evidence="11 12" id="KW-0804">Transcription</keyword>
<dbReference type="GO" id="GO:0008270">
    <property type="term" value="F:zinc ion binding"/>
    <property type="evidence" value="ECO:0007669"/>
    <property type="project" value="UniProtKB-UniRule"/>
</dbReference>
<dbReference type="SMART" id="SM00493">
    <property type="entry name" value="TOPRIM"/>
    <property type="match status" value="1"/>
</dbReference>
<keyword evidence="1 12" id="KW-0240">DNA-directed RNA polymerase</keyword>
<evidence type="ECO:0000313" key="16">
    <source>
        <dbReference type="EMBL" id="MBC5999254.1"/>
    </source>
</evidence>
<dbReference type="GO" id="GO:0006269">
    <property type="term" value="P:DNA replication, synthesis of primer"/>
    <property type="evidence" value="ECO:0007669"/>
    <property type="project" value="UniProtKB-UniRule"/>
</dbReference>
<dbReference type="PANTHER" id="PTHR30313">
    <property type="entry name" value="DNA PRIMASE"/>
    <property type="match status" value="1"/>
</dbReference>
<dbReference type="InterPro" id="IPR006295">
    <property type="entry name" value="DNA_primase_DnaG"/>
</dbReference>
<comment type="caution">
    <text evidence="16">The sequence shown here is derived from an EMBL/GenBank/DDBJ whole genome shotgun (WGS) entry which is preliminary data.</text>
</comment>
<dbReference type="Proteomes" id="UP000644115">
    <property type="component" value="Unassembled WGS sequence"/>
</dbReference>
<dbReference type="FunFam" id="3.90.580.10:FF:000001">
    <property type="entry name" value="DNA primase"/>
    <property type="match status" value="1"/>
</dbReference>
<evidence type="ECO:0000256" key="3">
    <source>
        <dbReference type="ARBA" id="ARBA00022679"/>
    </source>
</evidence>
<proteinExistence type="inferred from homology"/>
<dbReference type="Pfam" id="PF13155">
    <property type="entry name" value="Toprim_2"/>
    <property type="match status" value="1"/>
</dbReference>
<dbReference type="GO" id="GO:0005737">
    <property type="term" value="C:cytoplasm"/>
    <property type="evidence" value="ECO:0007669"/>
    <property type="project" value="TreeGrafter"/>
</dbReference>
<keyword evidence="10 12" id="KW-0238">DNA-binding</keyword>
<dbReference type="InterPro" id="IPR037068">
    <property type="entry name" value="DNA_primase_core_N_sf"/>
</dbReference>
<dbReference type="Gene3D" id="1.10.860.10">
    <property type="entry name" value="DNAb Helicase, Chain A"/>
    <property type="match status" value="1"/>
</dbReference>
<evidence type="ECO:0000313" key="17">
    <source>
        <dbReference type="Proteomes" id="UP000644115"/>
    </source>
</evidence>
<accession>A0A923NBY8</accession>
<dbReference type="GO" id="GO:0000428">
    <property type="term" value="C:DNA-directed RNA polymerase complex"/>
    <property type="evidence" value="ECO:0007669"/>
    <property type="project" value="UniProtKB-KW"/>
</dbReference>
<comment type="similarity">
    <text evidence="12 13">Belongs to the DnaG primase family.</text>
</comment>
<evidence type="ECO:0000256" key="12">
    <source>
        <dbReference type="HAMAP-Rule" id="MF_00974"/>
    </source>
</evidence>
<evidence type="ECO:0000256" key="9">
    <source>
        <dbReference type="ARBA" id="ARBA00022842"/>
    </source>
</evidence>
<dbReference type="Gene3D" id="3.90.580.10">
    <property type="entry name" value="Zinc finger, CHC2-type domain"/>
    <property type="match status" value="1"/>
</dbReference>
<evidence type="ECO:0000256" key="14">
    <source>
        <dbReference type="PIRSR" id="PIRSR002811-1"/>
    </source>
</evidence>
<dbReference type="InterPro" id="IPR016136">
    <property type="entry name" value="DNA_helicase_N/primase_C"/>
</dbReference>
<dbReference type="HAMAP" id="MF_00974">
    <property type="entry name" value="DNA_primase_DnaG"/>
    <property type="match status" value="1"/>
</dbReference>
<evidence type="ECO:0000256" key="11">
    <source>
        <dbReference type="ARBA" id="ARBA00023163"/>
    </source>
</evidence>
<dbReference type="FunFam" id="3.40.1360.10:FF:000002">
    <property type="entry name" value="DNA primase"/>
    <property type="match status" value="1"/>
</dbReference>
<evidence type="ECO:0000256" key="13">
    <source>
        <dbReference type="PIRNR" id="PIRNR002811"/>
    </source>
</evidence>
<name>A0A923NBY8_9FIRM</name>
<keyword evidence="4 12" id="KW-0548">Nucleotidyltransferase</keyword>
<dbReference type="InterPro" id="IPR034151">
    <property type="entry name" value="TOPRIM_DnaG_bac"/>
</dbReference>
<dbReference type="SUPFAM" id="SSF57783">
    <property type="entry name" value="Zinc beta-ribbon"/>
    <property type="match status" value="1"/>
</dbReference>
<dbReference type="SUPFAM" id="SSF56731">
    <property type="entry name" value="DNA primase core"/>
    <property type="match status" value="1"/>
</dbReference>
<dbReference type="RefSeq" id="WP_249286707.1">
    <property type="nucleotide sequence ID" value="NZ_JACRWC010000056.1"/>
</dbReference>
<dbReference type="InterPro" id="IPR019475">
    <property type="entry name" value="DNA_primase_DnaB-bd"/>
</dbReference>
<protein>
    <recommendedName>
        <fullName evidence="12 13">DNA primase</fullName>
        <ecNumber evidence="12">2.7.7.101</ecNumber>
    </recommendedName>
</protein>
<keyword evidence="9" id="KW-0460">Magnesium</keyword>
<evidence type="ECO:0000259" key="15">
    <source>
        <dbReference type="PROSITE" id="PS50880"/>
    </source>
</evidence>
<dbReference type="InterPro" id="IPR006171">
    <property type="entry name" value="TOPRIM_dom"/>
</dbReference>
<keyword evidence="7 12" id="KW-0863">Zinc-finger</keyword>
<keyword evidence="5 12" id="KW-0235">DNA replication</keyword>
<dbReference type="Gene3D" id="3.40.1360.10">
    <property type="match status" value="1"/>
</dbReference>
<feature type="zinc finger region" description="CHC2-type" evidence="12 14">
    <location>
        <begin position="40"/>
        <end position="64"/>
    </location>
</feature>
<organism evidence="16 17">
    <name type="scientific">Lentihominibacter faecis</name>
    <dbReference type="NCBI Taxonomy" id="2764712"/>
    <lineage>
        <taxon>Bacteria</taxon>
        <taxon>Bacillati</taxon>
        <taxon>Bacillota</taxon>
        <taxon>Clostridia</taxon>
        <taxon>Peptostreptococcales</taxon>
        <taxon>Anaerovoracaceae</taxon>
        <taxon>Lentihominibacter</taxon>
    </lineage>
</organism>
<evidence type="ECO:0000256" key="5">
    <source>
        <dbReference type="ARBA" id="ARBA00022705"/>
    </source>
</evidence>
<comment type="function">
    <text evidence="12 13">RNA polymerase that catalyzes the synthesis of short RNA molecules used as primers for DNA polymerase during DNA replication.</text>
</comment>
<dbReference type="EC" id="2.7.7.101" evidence="12"/>
<evidence type="ECO:0000256" key="1">
    <source>
        <dbReference type="ARBA" id="ARBA00022478"/>
    </source>
</evidence>
<comment type="cofactor">
    <cofactor evidence="12 13 14">
        <name>Zn(2+)</name>
        <dbReference type="ChEBI" id="CHEBI:29105"/>
    </cofactor>
    <text evidence="12 13 14">Binds 1 zinc ion per monomer.</text>
</comment>
<dbReference type="PROSITE" id="PS50880">
    <property type="entry name" value="TOPRIM"/>
    <property type="match status" value="1"/>
</dbReference>
<reference evidence="16" key="1">
    <citation type="submission" date="2020-08" db="EMBL/GenBank/DDBJ databases">
        <authorList>
            <person name="Liu C."/>
            <person name="Sun Q."/>
        </authorList>
    </citation>
    <scope>NUCLEOTIDE SEQUENCE</scope>
    <source>
        <strain evidence="16">BX16</strain>
    </source>
</reference>
<keyword evidence="8 12" id="KW-0862">Zinc</keyword>
<dbReference type="CDD" id="cd03364">
    <property type="entry name" value="TOPRIM_DnaG_primases"/>
    <property type="match status" value="1"/>
</dbReference>
<dbReference type="Pfam" id="PF10410">
    <property type="entry name" value="DnaB_bind"/>
    <property type="match status" value="1"/>
</dbReference>
<keyword evidence="3 12" id="KW-0808">Transferase</keyword>
<dbReference type="InterPro" id="IPR030846">
    <property type="entry name" value="DnaG_bac"/>
</dbReference>
<evidence type="ECO:0000256" key="2">
    <source>
        <dbReference type="ARBA" id="ARBA00022515"/>
    </source>
</evidence>
<dbReference type="Gene3D" id="3.90.980.10">
    <property type="entry name" value="DNA primase, catalytic core, N-terminal domain"/>
    <property type="match status" value="1"/>
</dbReference>
<dbReference type="AlphaFoldDB" id="A0A923NBY8"/>
<keyword evidence="6 12" id="KW-0479">Metal-binding</keyword>
<keyword evidence="2 12" id="KW-0639">Primosome</keyword>
<keyword evidence="17" id="KW-1185">Reference proteome</keyword>
<feature type="domain" description="Toprim" evidence="15">
    <location>
        <begin position="251"/>
        <end position="334"/>
    </location>
</feature>
<comment type="subunit">
    <text evidence="12">Monomer. Interacts with DnaB.</text>
</comment>
<dbReference type="SMART" id="SM00400">
    <property type="entry name" value="ZnF_CHCC"/>
    <property type="match status" value="1"/>
</dbReference>
<dbReference type="Pfam" id="PF01807">
    <property type="entry name" value="Zn_ribbon_DnaG"/>
    <property type="match status" value="1"/>
</dbReference>
<evidence type="ECO:0000256" key="4">
    <source>
        <dbReference type="ARBA" id="ARBA00022695"/>
    </source>
</evidence>
<comment type="domain">
    <text evidence="12">Contains an N-terminal zinc-binding domain, a central core domain that contains the primase activity, and a C-terminal DnaB-binding domain.</text>
</comment>
<dbReference type="GO" id="GO:1990077">
    <property type="term" value="C:primosome complex"/>
    <property type="evidence" value="ECO:0007669"/>
    <property type="project" value="UniProtKB-KW"/>
</dbReference>
<dbReference type="PANTHER" id="PTHR30313:SF2">
    <property type="entry name" value="DNA PRIMASE"/>
    <property type="match status" value="1"/>
</dbReference>
<comment type="catalytic activity">
    <reaction evidence="12">
        <text>ssDNA + n NTP = ssDNA/pppN(pN)n-1 hybrid + (n-1) diphosphate.</text>
        <dbReference type="EC" id="2.7.7.101"/>
    </reaction>
</comment>
<dbReference type="NCBIfam" id="TIGR01391">
    <property type="entry name" value="dnaG"/>
    <property type="match status" value="1"/>
</dbReference>
<evidence type="ECO:0000256" key="7">
    <source>
        <dbReference type="ARBA" id="ARBA00022771"/>
    </source>
</evidence>
<dbReference type="Pfam" id="PF08275">
    <property type="entry name" value="DNAG_N"/>
    <property type="match status" value="1"/>
</dbReference>